<reference evidence="2" key="1">
    <citation type="journal article" date="2024" name="Antonie Van Leeuwenhoek">
        <title>Isoptericola haloaureus sp. nov., a dimorphic actinobacterium isolated from mangrove sediments of southeast India, implicating biosaline agricultural significance through nitrogen fixation and salt tolerance genes.</title>
        <authorList>
            <person name="Prathaban M."/>
            <person name="Prathiviraj R."/>
            <person name="Ravichandran M."/>
            <person name="Natarajan S.D."/>
            <person name="Sobanaa M."/>
            <person name="Hari Krishna Kumar S."/>
            <person name="Chandrasekar V."/>
            <person name="Selvin J."/>
        </authorList>
    </citation>
    <scope>NUCLEOTIDE SEQUENCE</scope>
    <source>
        <strain evidence="2">MP1014</strain>
    </source>
</reference>
<accession>A0ABU7Z806</accession>
<dbReference type="EMBL" id="JBAGLP010000118">
    <property type="protein sequence ID" value="MEG3615588.1"/>
    <property type="molecule type" value="Genomic_DNA"/>
</dbReference>
<dbReference type="CDD" id="cd00093">
    <property type="entry name" value="HTH_XRE"/>
    <property type="match status" value="1"/>
</dbReference>
<keyword evidence="3" id="KW-1185">Reference proteome</keyword>
<reference evidence="2" key="2">
    <citation type="submission" date="2024-02" db="EMBL/GenBank/DDBJ databases">
        <authorList>
            <person name="Prathaban M."/>
            <person name="Mythili R."/>
            <person name="Sharmila Devi N."/>
            <person name="Sobanaa M."/>
            <person name="Prathiviraj R."/>
            <person name="Selvin J."/>
        </authorList>
    </citation>
    <scope>NUCLEOTIDE SEQUENCE</scope>
    <source>
        <strain evidence="2">MP1014</strain>
    </source>
</reference>
<dbReference type="RefSeq" id="WP_332902227.1">
    <property type="nucleotide sequence ID" value="NZ_JBAGLP010000118.1"/>
</dbReference>
<organism evidence="2 3">
    <name type="scientific">Isoptericola haloaureus</name>
    <dbReference type="NCBI Taxonomy" id="1542902"/>
    <lineage>
        <taxon>Bacteria</taxon>
        <taxon>Bacillati</taxon>
        <taxon>Actinomycetota</taxon>
        <taxon>Actinomycetes</taxon>
        <taxon>Micrococcales</taxon>
        <taxon>Promicromonosporaceae</taxon>
        <taxon>Isoptericola</taxon>
    </lineage>
</organism>
<comment type="caution">
    <text evidence="2">The sequence shown here is derived from an EMBL/GenBank/DDBJ whole genome shotgun (WGS) entry which is preliminary data.</text>
</comment>
<dbReference type="InterPro" id="IPR001387">
    <property type="entry name" value="Cro/C1-type_HTH"/>
</dbReference>
<name>A0ABU7Z806_9MICO</name>
<gene>
    <name evidence="2" type="ORF">V5O49_10685</name>
</gene>
<evidence type="ECO:0000313" key="3">
    <source>
        <dbReference type="Proteomes" id="UP001310387"/>
    </source>
</evidence>
<proteinExistence type="predicted"/>
<dbReference type="Gene3D" id="1.10.260.40">
    <property type="entry name" value="lambda repressor-like DNA-binding domains"/>
    <property type="match status" value="1"/>
</dbReference>
<dbReference type="Pfam" id="PF01381">
    <property type="entry name" value="HTH_3"/>
    <property type="match status" value="1"/>
</dbReference>
<sequence>MDLDELLGIDRFDPQQALAGRLVAEDRRLLDDLIESRKRAGMNQAAVGEAMGGISQSAVARIESGERDPHLSTLRRYALAVGVEVVHRVRKFEFADHRARIDDILAEFDVQDEDLPDGPYEIRASKRAVSYG</sequence>
<dbReference type="InterPro" id="IPR010982">
    <property type="entry name" value="Lambda_DNA-bd_dom_sf"/>
</dbReference>
<dbReference type="PROSITE" id="PS50943">
    <property type="entry name" value="HTH_CROC1"/>
    <property type="match status" value="1"/>
</dbReference>
<protein>
    <submittedName>
        <fullName evidence="2">Helix-turn-helix transcriptional regulator</fullName>
    </submittedName>
</protein>
<evidence type="ECO:0000313" key="2">
    <source>
        <dbReference type="EMBL" id="MEG3615588.1"/>
    </source>
</evidence>
<dbReference type="SUPFAM" id="SSF47413">
    <property type="entry name" value="lambda repressor-like DNA-binding domains"/>
    <property type="match status" value="1"/>
</dbReference>
<feature type="domain" description="HTH cro/C1-type" evidence="1">
    <location>
        <begin position="33"/>
        <end position="88"/>
    </location>
</feature>
<evidence type="ECO:0000259" key="1">
    <source>
        <dbReference type="PROSITE" id="PS50943"/>
    </source>
</evidence>
<dbReference type="Proteomes" id="UP001310387">
    <property type="component" value="Unassembled WGS sequence"/>
</dbReference>
<dbReference type="SMART" id="SM00530">
    <property type="entry name" value="HTH_XRE"/>
    <property type="match status" value="1"/>
</dbReference>